<gene>
    <name evidence="1" type="ORF">E4T21_09295</name>
</gene>
<evidence type="ECO:0000313" key="2">
    <source>
        <dbReference type="Proteomes" id="UP000324285"/>
    </source>
</evidence>
<dbReference type="RefSeq" id="WP_149284731.1">
    <property type="nucleotide sequence ID" value="NZ_CP038437.2"/>
</dbReference>
<evidence type="ECO:0000313" key="1">
    <source>
        <dbReference type="EMBL" id="QEM81720.1"/>
    </source>
</evidence>
<sequence length="166" mass="18806">MSASSNYFTTKIRECSSILEYLGFMSPTPILIPVTDKGATEKPYRKQGENNVAEDAAENEGWPISRCLDKGDESIATFPPLKPYKKKMNVLYLFTACRKKSSSEEKKSKICSFLSMSQVYLNKHINSINIAKETPKDIKNKNLSEAKFTIIIKNEGVTFYRPPYIS</sequence>
<dbReference type="AlphaFoldDB" id="A0A5C1NFT0"/>
<name>A0A5C1NFT0_9GAMM</name>
<reference evidence="1" key="1">
    <citation type="submission" date="2021-02" db="EMBL/GenBank/DDBJ databases">
        <title>Strain Y2R2, a novel species of the genus Halomonas.</title>
        <authorList>
            <person name="Huang H."/>
        </authorList>
    </citation>
    <scope>NUCLEOTIDE SEQUENCE</scope>
    <source>
        <strain evidence="1">Y2R2</strain>
    </source>
</reference>
<keyword evidence="2" id="KW-1185">Reference proteome</keyword>
<dbReference type="KEGG" id="hbh:E4T21_09295"/>
<organism evidence="1 2">
    <name type="scientific">Halomonas binhaiensis</name>
    <dbReference type="NCBI Taxonomy" id="2562282"/>
    <lineage>
        <taxon>Bacteria</taxon>
        <taxon>Pseudomonadati</taxon>
        <taxon>Pseudomonadota</taxon>
        <taxon>Gammaproteobacteria</taxon>
        <taxon>Oceanospirillales</taxon>
        <taxon>Halomonadaceae</taxon>
        <taxon>Halomonas</taxon>
    </lineage>
</organism>
<proteinExistence type="predicted"/>
<accession>A0A5C1NFT0</accession>
<dbReference type="EMBL" id="CP038437">
    <property type="protein sequence ID" value="QEM81720.1"/>
    <property type="molecule type" value="Genomic_DNA"/>
</dbReference>
<protein>
    <submittedName>
        <fullName evidence="1">Uncharacterized protein</fullName>
    </submittedName>
</protein>
<dbReference type="Proteomes" id="UP000324285">
    <property type="component" value="Chromosome"/>
</dbReference>